<reference evidence="3" key="1">
    <citation type="submission" date="2016-10" db="EMBL/GenBank/DDBJ databases">
        <authorList>
            <person name="Varghese N."/>
            <person name="Submissions S."/>
        </authorList>
    </citation>
    <scope>NUCLEOTIDE SEQUENCE [LARGE SCALE GENOMIC DNA]</scope>
    <source>
        <strain evidence="3">S6-262</strain>
    </source>
</reference>
<protein>
    <submittedName>
        <fullName evidence="2">PilZ domain-containing protein</fullName>
    </submittedName>
</protein>
<dbReference type="Proteomes" id="UP000199206">
    <property type="component" value="Unassembled WGS sequence"/>
</dbReference>
<feature type="domain" description="PilZ" evidence="1">
    <location>
        <begin position="44"/>
        <end position="122"/>
    </location>
</feature>
<gene>
    <name evidence="2" type="ORF">SAMN05192583_3045</name>
</gene>
<evidence type="ECO:0000313" key="3">
    <source>
        <dbReference type="Proteomes" id="UP000199206"/>
    </source>
</evidence>
<dbReference type="Gene3D" id="2.40.10.220">
    <property type="entry name" value="predicted glycosyltransferase like domains"/>
    <property type="match status" value="1"/>
</dbReference>
<dbReference type="GO" id="GO:0035438">
    <property type="term" value="F:cyclic-di-GMP binding"/>
    <property type="evidence" value="ECO:0007669"/>
    <property type="project" value="InterPro"/>
</dbReference>
<organism evidence="2 3">
    <name type="scientific">Sphingomonas gellani</name>
    <dbReference type="NCBI Taxonomy" id="1166340"/>
    <lineage>
        <taxon>Bacteria</taxon>
        <taxon>Pseudomonadati</taxon>
        <taxon>Pseudomonadota</taxon>
        <taxon>Alphaproteobacteria</taxon>
        <taxon>Sphingomonadales</taxon>
        <taxon>Sphingomonadaceae</taxon>
        <taxon>Sphingomonas</taxon>
    </lineage>
</organism>
<keyword evidence="3" id="KW-1185">Reference proteome</keyword>
<dbReference type="EMBL" id="FOCF01000008">
    <property type="protein sequence ID" value="SEN55315.1"/>
    <property type="molecule type" value="Genomic_DNA"/>
</dbReference>
<feature type="domain" description="PilZ" evidence="1">
    <location>
        <begin position="137"/>
        <end position="217"/>
    </location>
</feature>
<name>A0A1H8HGS4_9SPHN</name>
<dbReference type="InterPro" id="IPR009875">
    <property type="entry name" value="PilZ_domain"/>
</dbReference>
<dbReference type="SUPFAM" id="SSF141371">
    <property type="entry name" value="PilZ domain-like"/>
    <property type="match status" value="2"/>
</dbReference>
<dbReference type="Pfam" id="PF07238">
    <property type="entry name" value="PilZ"/>
    <property type="match status" value="2"/>
</dbReference>
<accession>A0A1H8HGS4</accession>
<evidence type="ECO:0000259" key="1">
    <source>
        <dbReference type="Pfam" id="PF07238"/>
    </source>
</evidence>
<sequence>MERAAIGLPDRRQDVASRMDGALPNQLVDGQELAAPDAQPGSDRRGARRHATVLLVGQVRHRGIDAMCLVHDISPGGVMARFTTIPVVGEDVQISVRGMAAARANIRWVRGYKAGLAFDTPQDLSKVLGKEDGKVARAPRFAVSLATQMTVRGERTVVELVDLSPGGAKLIVDGPLTPGTPVQLSLPTAPAPLPATICWCKDGRMGLRFTFPLSMTMLADTLALGDHETDTLDD</sequence>
<proteinExistence type="predicted"/>
<evidence type="ECO:0000313" key="2">
    <source>
        <dbReference type="EMBL" id="SEN55315.1"/>
    </source>
</evidence>
<dbReference type="AlphaFoldDB" id="A0A1H8HGS4"/>
<dbReference type="STRING" id="1166340.SAMN05192583_3045"/>